<dbReference type="InterPro" id="IPR051909">
    <property type="entry name" value="MFP_Cation_Efflux"/>
</dbReference>
<dbReference type="PANTHER" id="PTHR30097">
    <property type="entry name" value="CATION EFFLUX SYSTEM PROTEIN CUSB"/>
    <property type="match status" value="1"/>
</dbReference>
<proteinExistence type="predicted"/>
<dbReference type="GO" id="GO:0030313">
    <property type="term" value="C:cell envelope"/>
    <property type="evidence" value="ECO:0007669"/>
    <property type="project" value="TreeGrafter"/>
</dbReference>
<gene>
    <name evidence="3" type="ORF">GXW74_20595</name>
</gene>
<dbReference type="AlphaFoldDB" id="A0A9X9XGR7"/>
<evidence type="ECO:0000313" key="4">
    <source>
        <dbReference type="Proteomes" id="UP001138709"/>
    </source>
</evidence>
<evidence type="ECO:0000313" key="3">
    <source>
        <dbReference type="EMBL" id="MBR0682903.1"/>
    </source>
</evidence>
<keyword evidence="4" id="KW-1185">Reference proteome</keyword>
<dbReference type="GO" id="GO:0015679">
    <property type="term" value="P:plasma membrane copper ion transport"/>
    <property type="evidence" value="ECO:0007669"/>
    <property type="project" value="TreeGrafter"/>
</dbReference>
<protein>
    <submittedName>
        <fullName evidence="3">HlyD family secretion protein</fullName>
    </submittedName>
</protein>
<reference evidence="3" key="1">
    <citation type="submission" date="2020-01" db="EMBL/GenBank/DDBJ databases">
        <authorList>
            <person name="Rat A."/>
        </authorList>
    </citation>
    <scope>NUCLEOTIDE SEQUENCE</scope>
    <source>
        <strain evidence="3">LMG 31228</strain>
    </source>
</reference>
<dbReference type="Gene3D" id="2.40.420.20">
    <property type="match status" value="1"/>
</dbReference>
<comment type="caution">
    <text evidence="3">The sequence shown here is derived from an EMBL/GenBank/DDBJ whole genome shotgun (WGS) entry which is preliminary data.</text>
</comment>
<dbReference type="EMBL" id="JAAEDL010000024">
    <property type="protein sequence ID" value="MBR0682903.1"/>
    <property type="molecule type" value="Genomic_DNA"/>
</dbReference>
<dbReference type="GO" id="GO:0060003">
    <property type="term" value="P:copper ion export"/>
    <property type="evidence" value="ECO:0007669"/>
    <property type="project" value="TreeGrafter"/>
</dbReference>
<dbReference type="RefSeq" id="WP_211848441.1">
    <property type="nucleotide sequence ID" value="NZ_JAAEDL010000024.1"/>
</dbReference>
<evidence type="ECO:0000256" key="1">
    <source>
        <dbReference type="ARBA" id="ARBA00022448"/>
    </source>
</evidence>
<accession>A0A9X9XGR7</accession>
<feature type="domain" description="Multidrug resistance protein MdtA-like C-terminal permuted SH3" evidence="2">
    <location>
        <begin position="452"/>
        <end position="509"/>
    </location>
</feature>
<evidence type="ECO:0000259" key="2">
    <source>
        <dbReference type="Pfam" id="PF25967"/>
    </source>
</evidence>
<sequence length="517" mass="53449">MVGVLGPDARLWLYLDRYPSAEPVDNAEISATLDGQPVPVTRSAEATYVIAHPLLGQPGARSLILTITAGADMDLLPLDIEVPAAAAASVVTQGWRETATRAAAEPVAWAAGLALLLLGVVIGRAAAPRNLPPMVAPDGIALKPMTEAVSEPHHKPAAGRVPARAAAAPMALILGLLALPATAQPMDQPRRQPDGSVFVPKPTQRLLGVRAAMVDRADAPVALQLVGQVIADPNASGRVQAPQAGRVEAPPAGFPTLGSRVERGQTMAYIVPVLGAQERSGVQATLAELDSQIGIAQQRTQRLAGLAGSVSAREIAEARAELDGLRARRAAVAEGLNGRLAVQATASGFISVVAAVGGQIVDAREPLFEIVEPTRLWVEAVAYDGGMVADIAGARATTAGGLGLDLAFIGRGLALRQQAVPLQFRIVNAPPGLSVGTPVTVTVQTNRRAAGIVLPGEAVIRSAEGPPIVFEMASAERFVPRPVRVQPLDGRNVLVLAGLEPGNRVVTEAASLIAQIR</sequence>
<organism evidence="3 4">
    <name type="scientific">Neoroseomonas eburnea</name>
    <dbReference type="NCBI Taxonomy" id="1346889"/>
    <lineage>
        <taxon>Bacteria</taxon>
        <taxon>Pseudomonadati</taxon>
        <taxon>Pseudomonadota</taxon>
        <taxon>Alphaproteobacteria</taxon>
        <taxon>Acetobacterales</taxon>
        <taxon>Acetobacteraceae</taxon>
        <taxon>Neoroseomonas</taxon>
    </lineage>
</organism>
<dbReference type="Proteomes" id="UP001138709">
    <property type="component" value="Unassembled WGS sequence"/>
</dbReference>
<name>A0A9X9XGR7_9PROT</name>
<dbReference type="InterPro" id="IPR058627">
    <property type="entry name" value="MdtA-like_C"/>
</dbReference>
<dbReference type="PANTHER" id="PTHR30097:SF4">
    <property type="entry name" value="SLR6042 PROTEIN"/>
    <property type="match status" value="1"/>
</dbReference>
<reference evidence="3" key="2">
    <citation type="journal article" date="2021" name="Syst. Appl. Microbiol.">
        <title>Roseomonas hellenica sp. nov., isolated from roots of wild-growing Alkanna tinctoria.</title>
        <authorList>
            <person name="Rat A."/>
            <person name="Naranjo H.D."/>
            <person name="Lebbe L."/>
            <person name="Cnockaert M."/>
            <person name="Krigas N."/>
            <person name="Grigoriadou K."/>
            <person name="Maloupa E."/>
            <person name="Willems A."/>
        </authorList>
    </citation>
    <scope>NUCLEOTIDE SEQUENCE</scope>
    <source>
        <strain evidence="3">LMG 31228</strain>
    </source>
</reference>
<dbReference type="Pfam" id="PF25967">
    <property type="entry name" value="RND-MFP_C"/>
    <property type="match status" value="1"/>
</dbReference>
<keyword evidence="1" id="KW-0813">Transport</keyword>